<evidence type="ECO:0000313" key="2">
    <source>
        <dbReference type="EMBL" id="CAK9865275.1"/>
    </source>
</evidence>
<dbReference type="Proteomes" id="UP001497522">
    <property type="component" value="Chromosome 15"/>
</dbReference>
<reference evidence="2" key="1">
    <citation type="submission" date="2024-03" db="EMBL/GenBank/DDBJ databases">
        <authorList>
            <consortium name="ELIXIR-Norway"/>
            <consortium name="Elixir Norway"/>
        </authorList>
    </citation>
    <scope>NUCLEOTIDE SEQUENCE</scope>
</reference>
<gene>
    <name evidence="2" type="ORF">CSSPJE1EN2_LOCUS8270</name>
</gene>
<feature type="compositionally biased region" description="Basic residues" evidence="1">
    <location>
        <begin position="43"/>
        <end position="53"/>
    </location>
</feature>
<organism evidence="2 3">
    <name type="scientific">Sphagnum jensenii</name>
    <dbReference type="NCBI Taxonomy" id="128206"/>
    <lineage>
        <taxon>Eukaryota</taxon>
        <taxon>Viridiplantae</taxon>
        <taxon>Streptophyta</taxon>
        <taxon>Embryophyta</taxon>
        <taxon>Bryophyta</taxon>
        <taxon>Sphagnophytina</taxon>
        <taxon>Sphagnopsida</taxon>
        <taxon>Sphagnales</taxon>
        <taxon>Sphagnaceae</taxon>
        <taxon>Sphagnum</taxon>
    </lineage>
</organism>
<accession>A0ABP1ASH1</accession>
<evidence type="ECO:0000256" key="1">
    <source>
        <dbReference type="SAM" id="MobiDB-lite"/>
    </source>
</evidence>
<keyword evidence="3" id="KW-1185">Reference proteome</keyword>
<dbReference type="EMBL" id="OZ023716">
    <property type="protein sequence ID" value="CAK9865275.1"/>
    <property type="molecule type" value="Genomic_DNA"/>
</dbReference>
<sequence>MSQEDQTKEGYVYAFRRHLSSRGRRRKALPKGANARETTTRQGARRSPLKRGRATTACARGFAESRRRATRAARAARIPSLRTSFGTGSWLLARVVSGLF</sequence>
<feature type="compositionally biased region" description="Basic residues" evidence="1">
    <location>
        <begin position="20"/>
        <end position="29"/>
    </location>
</feature>
<protein>
    <submittedName>
        <fullName evidence="2">Uncharacterized protein</fullName>
    </submittedName>
</protein>
<proteinExistence type="predicted"/>
<name>A0ABP1ASH1_9BRYO</name>
<feature type="region of interest" description="Disordered" evidence="1">
    <location>
        <begin position="20"/>
        <end position="56"/>
    </location>
</feature>
<evidence type="ECO:0000313" key="3">
    <source>
        <dbReference type="Proteomes" id="UP001497522"/>
    </source>
</evidence>